<comment type="caution">
    <text evidence="3">The sequence shown here is derived from an EMBL/GenBank/DDBJ whole genome shotgun (WGS) entry which is preliminary data.</text>
</comment>
<organism evidence="3 4">
    <name type="scientific">Stappia sediminis</name>
    <dbReference type="NCBI Taxonomy" id="2692190"/>
    <lineage>
        <taxon>Bacteria</taxon>
        <taxon>Pseudomonadati</taxon>
        <taxon>Pseudomonadota</taxon>
        <taxon>Alphaproteobacteria</taxon>
        <taxon>Hyphomicrobiales</taxon>
        <taxon>Stappiaceae</taxon>
        <taxon>Stappia</taxon>
    </lineage>
</organism>
<dbReference type="Gene3D" id="3.30.360.10">
    <property type="entry name" value="Dihydrodipicolinate Reductase, domain 2"/>
    <property type="match status" value="1"/>
</dbReference>
<accession>A0A7X3LUX6</accession>
<evidence type="ECO:0000259" key="1">
    <source>
        <dbReference type="Pfam" id="PF01408"/>
    </source>
</evidence>
<dbReference type="InterPro" id="IPR050424">
    <property type="entry name" value="Gfo-Idh-MocA_inositol_DH"/>
</dbReference>
<reference evidence="3 4" key="1">
    <citation type="submission" date="2019-12" db="EMBL/GenBank/DDBJ databases">
        <authorList>
            <person name="Li M."/>
        </authorList>
    </citation>
    <scope>NUCLEOTIDE SEQUENCE [LARGE SCALE GENOMIC DNA]</scope>
    <source>
        <strain evidence="3 4">GBMRC 2046</strain>
    </source>
</reference>
<dbReference type="PANTHER" id="PTHR43593:SF1">
    <property type="entry name" value="INOSITOL 2-DEHYDROGENASE"/>
    <property type="match status" value="1"/>
</dbReference>
<dbReference type="RefSeq" id="WP_160775845.1">
    <property type="nucleotide sequence ID" value="NZ_WUMV01000004.1"/>
</dbReference>
<dbReference type="SUPFAM" id="SSF51735">
    <property type="entry name" value="NAD(P)-binding Rossmann-fold domains"/>
    <property type="match status" value="1"/>
</dbReference>
<feature type="domain" description="Gfo/Idh/MocA-like oxidoreductase N-terminal" evidence="1">
    <location>
        <begin position="24"/>
        <end position="143"/>
    </location>
</feature>
<dbReference type="InterPro" id="IPR000683">
    <property type="entry name" value="Gfo/Idh/MocA-like_OxRdtase_N"/>
</dbReference>
<dbReference type="InterPro" id="IPR004104">
    <property type="entry name" value="Gfo/Idh/MocA-like_OxRdtase_C"/>
</dbReference>
<name>A0A7X3LUX6_9HYPH</name>
<dbReference type="AlphaFoldDB" id="A0A7X3LUX6"/>
<protein>
    <submittedName>
        <fullName evidence="3">Gfo/Idh/MocA family oxidoreductase</fullName>
    </submittedName>
</protein>
<feature type="domain" description="Gfo/Idh/MocA-like oxidoreductase C-terminal" evidence="2">
    <location>
        <begin position="159"/>
        <end position="380"/>
    </location>
</feature>
<dbReference type="SUPFAM" id="SSF55347">
    <property type="entry name" value="Glyceraldehyde-3-phosphate dehydrogenase-like, C-terminal domain"/>
    <property type="match status" value="1"/>
</dbReference>
<dbReference type="Pfam" id="PF01408">
    <property type="entry name" value="GFO_IDH_MocA"/>
    <property type="match status" value="1"/>
</dbReference>
<dbReference type="Proteomes" id="UP000433101">
    <property type="component" value="Unassembled WGS sequence"/>
</dbReference>
<evidence type="ECO:0000313" key="4">
    <source>
        <dbReference type="Proteomes" id="UP000433101"/>
    </source>
</evidence>
<evidence type="ECO:0000259" key="2">
    <source>
        <dbReference type="Pfam" id="PF02894"/>
    </source>
</evidence>
<gene>
    <name evidence="3" type="ORF">GR183_11790</name>
</gene>
<dbReference type="EMBL" id="WUMV01000004">
    <property type="protein sequence ID" value="MXN65585.1"/>
    <property type="molecule type" value="Genomic_DNA"/>
</dbReference>
<dbReference type="GO" id="GO:0000166">
    <property type="term" value="F:nucleotide binding"/>
    <property type="evidence" value="ECO:0007669"/>
    <property type="project" value="InterPro"/>
</dbReference>
<dbReference type="Pfam" id="PF02894">
    <property type="entry name" value="GFO_IDH_MocA_C"/>
    <property type="match status" value="1"/>
</dbReference>
<dbReference type="InterPro" id="IPR036291">
    <property type="entry name" value="NAD(P)-bd_dom_sf"/>
</dbReference>
<dbReference type="Gene3D" id="3.40.50.720">
    <property type="entry name" value="NAD(P)-binding Rossmann-like Domain"/>
    <property type="match status" value="1"/>
</dbReference>
<sequence length="381" mass="41981">MLSQKPPAHSASPSSRSENDLKPVRYAIIGSGMMGHEHIRNIALLAGASVSAVADPDEGMRLTARDLAGAGCAAFADYREMLSAAEFDALLIASPNHTHIDVLSDVMRLDKPILVEKPLCTTLADCRKVLAMQEARSAPLWVAMEYRYMPPVQRLLKELRDGTAGNLKMISIREHRFPFLSKVGDWNRFNSKTGGTLVEKCCHFFDLMRLIAESEPVRVYASGGVDVNFLDEEYPEGRPDILDNAFVVVDFANGVRAMLDLCMFAEGSYWQEIISATGDRARVDAFIPGPSRFSPDGRERHSEIAISPRATKREIREEVEVDEAVLAAGDHHGSTYFQHAKFIDLVRHGGVPEVSLDDGLKAVMIGAAAEESARTHRAVEF</sequence>
<proteinExistence type="predicted"/>
<evidence type="ECO:0000313" key="3">
    <source>
        <dbReference type="EMBL" id="MXN65585.1"/>
    </source>
</evidence>
<dbReference type="PANTHER" id="PTHR43593">
    <property type="match status" value="1"/>
</dbReference>
<keyword evidence="4" id="KW-1185">Reference proteome</keyword>